<evidence type="ECO:0000313" key="8">
    <source>
        <dbReference type="Proteomes" id="UP001146793"/>
    </source>
</evidence>
<feature type="transmembrane region" description="Helical" evidence="6">
    <location>
        <begin position="145"/>
        <end position="166"/>
    </location>
</feature>
<proteinExistence type="predicted"/>
<accession>A0AAV7Z7E6</accession>
<feature type="region of interest" description="Disordered" evidence="5">
    <location>
        <begin position="36"/>
        <end position="73"/>
    </location>
</feature>
<dbReference type="GO" id="GO:0015031">
    <property type="term" value="P:protein transport"/>
    <property type="evidence" value="ECO:0007669"/>
    <property type="project" value="InterPro"/>
</dbReference>
<feature type="compositionally biased region" description="Polar residues" evidence="5">
    <location>
        <begin position="1"/>
        <end position="15"/>
    </location>
</feature>
<dbReference type="PANTHER" id="PTHR10687">
    <property type="entry name" value="SECRETORY CARRIER-ASSOCIATED MEMBRANE PROTEIN SCAMP"/>
    <property type="match status" value="1"/>
</dbReference>
<organism evidence="7 8">
    <name type="scientific">Anaeramoeba flamelloides</name>
    <dbReference type="NCBI Taxonomy" id="1746091"/>
    <lineage>
        <taxon>Eukaryota</taxon>
        <taxon>Metamonada</taxon>
        <taxon>Anaeramoebidae</taxon>
        <taxon>Anaeramoeba</taxon>
    </lineage>
</organism>
<name>A0AAV7Z7E6_9EUKA</name>
<feature type="compositionally biased region" description="Polar residues" evidence="5">
    <location>
        <begin position="36"/>
        <end position="51"/>
    </location>
</feature>
<dbReference type="Pfam" id="PF04144">
    <property type="entry name" value="SCAMP"/>
    <property type="match status" value="1"/>
</dbReference>
<feature type="compositionally biased region" description="Basic and acidic residues" evidence="5">
    <location>
        <begin position="52"/>
        <end position="63"/>
    </location>
</feature>
<evidence type="ECO:0000313" key="7">
    <source>
        <dbReference type="EMBL" id="KAJ3436247.1"/>
    </source>
</evidence>
<sequence length="310" mass="35560">MINPFGDSSSTSDDSNPFYDESVTRVFESINDQSLTVEQKQNENTLNNNRAEGTKVQKDKDYQPPEYMKGGNDLIDNKTMDERELLIKKREHELIRKEQEFEIKSKKSGIDLSRPPNWPKCRPMLYHDISKDIPQICRPFVRKAYYCWMLAVVGILWNAVCLISKIFVKDAEDKGNDLVFSCIYPFFVIPLSWIFWYRLLYNATRRGKSSKFVIFFSTYSMWFLFSVFVLIGANGTGAAGLINTIDTFGLNKTVGICMVVNILVWLLETISIVVIIRQVNMYYKFSGMTTGQAKRELGTEVGKTLASGMV</sequence>
<dbReference type="InterPro" id="IPR007273">
    <property type="entry name" value="SCAMP"/>
</dbReference>
<feature type="transmembrane region" description="Helical" evidence="6">
    <location>
        <begin position="178"/>
        <end position="200"/>
    </location>
</feature>
<dbReference type="AlphaFoldDB" id="A0AAV7Z7E6"/>
<keyword evidence="4 6" id="KW-0472">Membrane</keyword>
<keyword evidence="3 6" id="KW-1133">Transmembrane helix</keyword>
<comment type="caution">
    <text evidence="7">The sequence shown here is derived from an EMBL/GenBank/DDBJ whole genome shotgun (WGS) entry which is preliminary data.</text>
</comment>
<evidence type="ECO:0000256" key="4">
    <source>
        <dbReference type="ARBA" id="ARBA00023136"/>
    </source>
</evidence>
<dbReference type="Proteomes" id="UP001146793">
    <property type="component" value="Unassembled WGS sequence"/>
</dbReference>
<feature type="region of interest" description="Disordered" evidence="5">
    <location>
        <begin position="1"/>
        <end position="20"/>
    </location>
</feature>
<protein>
    <submittedName>
        <fullName evidence="7">Secretory carrier-associated membrane protein</fullName>
    </submittedName>
</protein>
<evidence type="ECO:0000256" key="3">
    <source>
        <dbReference type="ARBA" id="ARBA00022989"/>
    </source>
</evidence>
<feature type="transmembrane region" description="Helical" evidence="6">
    <location>
        <begin position="253"/>
        <end position="276"/>
    </location>
</feature>
<dbReference type="PANTHER" id="PTHR10687:SF2">
    <property type="entry name" value="SECRETORY CARRIER-ASSOCIATED MEMBRANE PROTEIN"/>
    <property type="match status" value="1"/>
</dbReference>
<dbReference type="GO" id="GO:0032588">
    <property type="term" value="C:trans-Golgi network membrane"/>
    <property type="evidence" value="ECO:0007669"/>
    <property type="project" value="TreeGrafter"/>
</dbReference>
<evidence type="ECO:0000256" key="5">
    <source>
        <dbReference type="SAM" id="MobiDB-lite"/>
    </source>
</evidence>
<reference evidence="7" key="1">
    <citation type="submission" date="2022-08" db="EMBL/GenBank/DDBJ databases">
        <title>Novel sulphate-reducing endosymbionts in the free-living metamonad Anaeramoeba.</title>
        <authorList>
            <person name="Jerlstrom-Hultqvist J."/>
            <person name="Cepicka I."/>
            <person name="Gallot-Lavallee L."/>
            <person name="Salas-Leiva D."/>
            <person name="Curtis B.A."/>
            <person name="Zahonova K."/>
            <person name="Pipaliya S."/>
            <person name="Dacks J."/>
            <person name="Roger A.J."/>
        </authorList>
    </citation>
    <scope>NUCLEOTIDE SEQUENCE</scope>
    <source>
        <strain evidence="7">Busselton2</strain>
    </source>
</reference>
<evidence type="ECO:0000256" key="1">
    <source>
        <dbReference type="ARBA" id="ARBA00004141"/>
    </source>
</evidence>
<dbReference type="EMBL" id="JANTQA010000036">
    <property type="protein sequence ID" value="KAJ3436247.1"/>
    <property type="molecule type" value="Genomic_DNA"/>
</dbReference>
<gene>
    <name evidence="7" type="ORF">M0812_18304</name>
</gene>
<comment type="subcellular location">
    <subcellularLocation>
        <location evidence="1">Membrane</location>
        <topology evidence="1">Multi-pass membrane protein</topology>
    </subcellularLocation>
</comment>
<evidence type="ECO:0000256" key="6">
    <source>
        <dbReference type="SAM" id="Phobius"/>
    </source>
</evidence>
<evidence type="ECO:0000256" key="2">
    <source>
        <dbReference type="ARBA" id="ARBA00022692"/>
    </source>
</evidence>
<feature type="transmembrane region" description="Helical" evidence="6">
    <location>
        <begin position="212"/>
        <end position="233"/>
    </location>
</feature>
<dbReference type="GO" id="GO:0055038">
    <property type="term" value="C:recycling endosome membrane"/>
    <property type="evidence" value="ECO:0007669"/>
    <property type="project" value="TreeGrafter"/>
</dbReference>
<keyword evidence="2 6" id="KW-0812">Transmembrane</keyword>